<dbReference type="GO" id="GO:0016301">
    <property type="term" value="F:kinase activity"/>
    <property type="evidence" value="ECO:0007669"/>
    <property type="project" value="InterPro"/>
</dbReference>
<dbReference type="KEGG" id="ach:Achl_4061"/>
<feature type="domain" description="Fido" evidence="1">
    <location>
        <begin position="1"/>
        <end position="117"/>
    </location>
</feature>
<protein>
    <submittedName>
        <fullName evidence="2">Death-on-curing family protein</fullName>
    </submittedName>
</protein>
<accession>B8HHW5</accession>
<evidence type="ECO:0000313" key="2">
    <source>
        <dbReference type="EMBL" id="ACL42012.1"/>
    </source>
</evidence>
<dbReference type="SUPFAM" id="SSF140931">
    <property type="entry name" value="Fic-like"/>
    <property type="match status" value="1"/>
</dbReference>
<dbReference type="PROSITE" id="PS51459">
    <property type="entry name" value="FIDO"/>
    <property type="match status" value="1"/>
</dbReference>
<dbReference type="InterPro" id="IPR036597">
    <property type="entry name" value="Fido-like_dom_sf"/>
</dbReference>
<dbReference type="HOGENOM" id="CLU_115697_5_1_11"/>
<dbReference type="PANTHER" id="PTHR39426">
    <property type="entry name" value="HOMOLOGY TO DEATH-ON-CURING PROTEIN OF PHAGE P1"/>
    <property type="match status" value="1"/>
</dbReference>
<dbReference type="InterPro" id="IPR003812">
    <property type="entry name" value="Fido"/>
</dbReference>
<keyword evidence="2" id="KW-0614">Plasmid</keyword>
<proteinExistence type="predicted"/>
<organism evidence="2 3">
    <name type="scientific">Pseudarthrobacter chlorophenolicus (strain ATCC 700700 / DSM 12829 / CIP 107037 / JCM 12360 / KCTC 9906 / NCIMB 13794 / A6)</name>
    <name type="common">Arthrobacter chlorophenolicus</name>
    <dbReference type="NCBI Taxonomy" id="452863"/>
    <lineage>
        <taxon>Bacteria</taxon>
        <taxon>Bacillati</taxon>
        <taxon>Actinomycetota</taxon>
        <taxon>Actinomycetes</taxon>
        <taxon>Micrococcales</taxon>
        <taxon>Micrococcaceae</taxon>
        <taxon>Pseudarthrobacter</taxon>
    </lineage>
</organism>
<gene>
    <name evidence="2" type="ordered locus">Achl_4061</name>
</gene>
<evidence type="ECO:0000259" key="1">
    <source>
        <dbReference type="PROSITE" id="PS51459"/>
    </source>
</evidence>
<dbReference type="InterPro" id="IPR053737">
    <property type="entry name" value="Type_II_TA_Toxin"/>
</dbReference>
<evidence type="ECO:0000313" key="3">
    <source>
        <dbReference type="Proteomes" id="UP000002505"/>
    </source>
</evidence>
<dbReference type="EMBL" id="CP001342">
    <property type="protein sequence ID" value="ACL42012.1"/>
    <property type="molecule type" value="Genomic_DNA"/>
</dbReference>
<dbReference type="RefSeq" id="WP_012623029.1">
    <property type="nucleotide sequence ID" value="NC_011879.1"/>
</dbReference>
<dbReference type="Proteomes" id="UP000002505">
    <property type="component" value="Plasmid pACHL01"/>
</dbReference>
<geneLocation type="plasmid" evidence="2 3">
    <name>pACHL01</name>
</geneLocation>
<dbReference type="PANTHER" id="PTHR39426:SF1">
    <property type="entry name" value="HOMOLOGY TO DEATH-ON-CURING PROTEIN OF PHAGE P1"/>
    <property type="match status" value="1"/>
</dbReference>
<dbReference type="Pfam" id="PF02661">
    <property type="entry name" value="Fic"/>
    <property type="match status" value="1"/>
</dbReference>
<dbReference type="Gene3D" id="1.20.120.1870">
    <property type="entry name" value="Fic/DOC protein, Fido domain"/>
    <property type="match status" value="1"/>
</dbReference>
<dbReference type="NCBIfam" id="TIGR01550">
    <property type="entry name" value="DOC_P1"/>
    <property type="match status" value="1"/>
</dbReference>
<dbReference type="OrthoDB" id="9802752at2"/>
<dbReference type="AlphaFoldDB" id="B8HHW5"/>
<dbReference type="InterPro" id="IPR006440">
    <property type="entry name" value="Doc"/>
</dbReference>
<name>B8HHW5_PSECP</name>
<sequence length="124" mass="13582">MTSHLTVDEAKRFLGRYGFFVRDEGLLAAAVTRPGTSIMGQDAFVSLELKAAVLLGSAARNHPLVDGNKRTSWTLMVLFLWLNGYQHDFDTDSAFDLVVGVAAGRLSLEESSARIADHMVPRES</sequence>
<reference evidence="2" key="1">
    <citation type="submission" date="2009-01" db="EMBL/GenBank/DDBJ databases">
        <title>Complete sequence of plasmid1 of Arthrobacter chlorophenolicus A6.</title>
        <authorList>
            <consortium name="US DOE Joint Genome Institute"/>
            <person name="Lucas S."/>
            <person name="Copeland A."/>
            <person name="Lapidus A."/>
            <person name="Glavina del Rio T."/>
            <person name="Tice H."/>
            <person name="Bruce D."/>
            <person name="Goodwin L."/>
            <person name="Pitluck S."/>
            <person name="Goltsman E."/>
            <person name="Clum A."/>
            <person name="Larimer F."/>
            <person name="Land M."/>
            <person name="Hauser L."/>
            <person name="Kyrpides N."/>
            <person name="Mikhailova N."/>
            <person name="Jansson J."/>
            <person name="Richardson P."/>
        </authorList>
    </citation>
    <scope>NUCLEOTIDE SEQUENCE [LARGE SCALE GENOMIC DNA]</scope>
    <source>
        <strain evidence="2">A6</strain>
        <plasmid evidence="2">pACHL01</plasmid>
    </source>
</reference>
<keyword evidence="3" id="KW-1185">Reference proteome</keyword>